<sequence length="347" mass="39342">MGEEKKVEAEAAANRRTADCSSPLAFSVRRCTLQSVNYAILVLLGCLFFETVHATDQKDSDAWLTNKVSFPRDIDTRLVRPADFESLHAQEISGRLLFFWEPKHLDTNANVSILTSVGPADHHAVRDWREYRMNLSGARWQARVPVDDIDIPIIYFVRTVYQGVTNVSPMRICHPRAMGLEAPTRPFWPFLEGFEQDPRGWSLIPQPGESEVLQKDGIAKSGYSSLRISLPVGKHSATVATTRVQGWQIQQNQATGIRLWLRTKSGTGRARFTLYENAFTTNQVVAVYPVESELNDQWHLVDLRFEVFPKLSLGAIDWFTVEFIGTGPTEFLIDDLQFIGPWKTETE</sequence>
<dbReference type="STRING" id="320771.Cflav_PD3411"/>
<evidence type="ECO:0000313" key="1">
    <source>
        <dbReference type="EMBL" id="EEF60441.1"/>
    </source>
</evidence>
<dbReference type="EMBL" id="ABOX02000017">
    <property type="protein sequence ID" value="EEF60441.1"/>
    <property type="molecule type" value="Genomic_DNA"/>
</dbReference>
<dbReference type="Proteomes" id="UP000003688">
    <property type="component" value="Unassembled WGS sequence"/>
</dbReference>
<keyword evidence="2" id="KW-1185">Reference proteome</keyword>
<organism evidence="1 2">
    <name type="scientific">Pedosphaera parvula (strain Ellin514)</name>
    <dbReference type="NCBI Taxonomy" id="320771"/>
    <lineage>
        <taxon>Bacteria</taxon>
        <taxon>Pseudomonadati</taxon>
        <taxon>Verrucomicrobiota</taxon>
        <taxon>Pedosphaerae</taxon>
        <taxon>Pedosphaerales</taxon>
        <taxon>Pedosphaeraceae</taxon>
        <taxon>Pedosphaera</taxon>
    </lineage>
</organism>
<name>B9XII0_PEDPL</name>
<dbReference type="Gene3D" id="2.60.120.260">
    <property type="entry name" value="Galactose-binding domain-like"/>
    <property type="match status" value="1"/>
</dbReference>
<accession>B9XII0</accession>
<reference evidence="1 2" key="1">
    <citation type="journal article" date="2011" name="J. Bacteriol.">
        <title>Genome sequence of 'Pedosphaera parvula' Ellin514, an aerobic Verrucomicrobial isolate from pasture soil.</title>
        <authorList>
            <person name="Kant R."/>
            <person name="van Passel M.W."/>
            <person name="Sangwan P."/>
            <person name="Palva A."/>
            <person name="Lucas S."/>
            <person name="Copeland A."/>
            <person name="Lapidus A."/>
            <person name="Glavina Del Rio T."/>
            <person name="Dalin E."/>
            <person name="Tice H."/>
            <person name="Bruce D."/>
            <person name="Goodwin L."/>
            <person name="Pitluck S."/>
            <person name="Chertkov O."/>
            <person name="Larimer F.W."/>
            <person name="Land M.L."/>
            <person name="Hauser L."/>
            <person name="Brettin T.S."/>
            <person name="Detter J.C."/>
            <person name="Han S."/>
            <person name="de Vos W.M."/>
            <person name="Janssen P.H."/>
            <person name="Smidt H."/>
        </authorList>
    </citation>
    <scope>NUCLEOTIDE SEQUENCE [LARGE SCALE GENOMIC DNA]</scope>
    <source>
        <strain evidence="1 2">Ellin514</strain>
    </source>
</reference>
<gene>
    <name evidence="1" type="ORF">Cflav_PD3411</name>
</gene>
<protein>
    <submittedName>
        <fullName evidence="1">Uncharacterized protein</fullName>
    </submittedName>
</protein>
<proteinExistence type="predicted"/>
<evidence type="ECO:0000313" key="2">
    <source>
        <dbReference type="Proteomes" id="UP000003688"/>
    </source>
</evidence>
<comment type="caution">
    <text evidence="1">The sequence shown here is derived from an EMBL/GenBank/DDBJ whole genome shotgun (WGS) entry which is preliminary data.</text>
</comment>
<dbReference type="AlphaFoldDB" id="B9XII0"/>